<dbReference type="Pfam" id="PF00669">
    <property type="entry name" value="Flagellin_N"/>
    <property type="match status" value="1"/>
</dbReference>
<dbReference type="AlphaFoldDB" id="A0A1I6MAX0"/>
<dbReference type="InterPro" id="IPR046358">
    <property type="entry name" value="Flagellin_C"/>
</dbReference>
<dbReference type="Pfam" id="PF00700">
    <property type="entry name" value="Flagellin_C"/>
    <property type="match status" value="1"/>
</dbReference>
<evidence type="ECO:0000313" key="7">
    <source>
        <dbReference type="Proteomes" id="UP000198824"/>
    </source>
</evidence>
<evidence type="ECO:0000256" key="1">
    <source>
        <dbReference type="ARBA" id="ARBA00005709"/>
    </source>
</evidence>
<gene>
    <name evidence="6" type="ORF">SAMN05192580_3820</name>
</gene>
<protein>
    <recommendedName>
        <fullName evidence="3">Flagellin</fullName>
    </recommendedName>
</protein>
<dbReference type="OrthoDB" id="9796789at2"/>
<dbReference type="RefSeq" id="WP_093317224.1">
    <property type="nucleotide sequence ID" value="NZ_FOZG01000003.1"/>
</dbReference>
<evidence type="ECO:0000256" key="3">
    <source>
        <dbReference type="RuleBase" id="RU362073"/>
    </source>
</evidence>
<feature type="domain" description="Flagellin C-terminal" evidence="5">
    <location>
        <begin position="291"/>
        <end position="376"/>
    </location>
</feature>
<dbReference type="PANTHER" id="PTHR42792:SF2">
    <property type="entry name" value="FLAGELLIN"/>
    <property type="match status" value="1"/>
</dbReference>
<dbReference type="GO" id="GO:0009288">
    <property type="term" value="C:bacterial-type flagellum"/>
    <property type="evidence" value="ECO:0007669"/>
    <property type="project" value="UniProtKB-SubCell"/>
</dbReference>
<evidence type="ECO:0000256" key="2">
    <source>
        <dbReference type="ARBA" id="ARBA00023143"/>
    </source>
</evidence>
<dbReference type="Proteomes" id="UP000198824">
    <property type="component" value="Unassembled WGS sequence"/>
</dbReference>
<name>A0A1I6MAX0_9SPHN</name>
<evidence type="ECO:0000313" key="6">
    <source>
        <dbReference type="EMBL" id="SFS12874.1"/>
    </source>
</evidence>
<accession>A0A1I6MAX0</accession>
<dbReference type="PRINTS" id="PR00207">
    <property type="entry name" value="FLAGELLIN"/>
</dbReference>
<organism evidence="6 7">
    <name type="scientific">Sphingomonas jatrophae</name>
    <dbReference type="NCBI Taxonomy" id="1166337"/>
    <lineage>
        <taxon>Bacteria</taxon>
        <taxon>Pseudomonadati</taxon>
        <taxon>Pseudomonadota</taxon>
        <taxon>Alphaproteobacteria</taxon>
        <taxon>Sphingomonadales</taxon>
        <taxon>Sphingomonadaceae</taxon>
        <taxon>Sphingomonas</taxon>
    </lineage>
</organism>
<proteinExistence type="inferred from homology"/>
<keyword evidence="2 3" id="KW-0975">Bacterial flagellum</keyword>
<reference evidence="6 7" key="1">
    <citation type="submission" date="2016-10" db="EMBL/GenBank/DDBJ databases">
        <authorList>
            <person name="de Groot N.N."/>
        </authorList>
    </citation>
    <scope>NUCLEOTIDE SEQUENCE [LARGE SCALE GENOMIC DNA]</scope>
    <source>
        <strain evidence="6 7">S5-249</strain>
    </source>
</reference>
<keyword evidence="7" id="KW-1185">Reference proteome</keyword>
<dbReference type="STRING" id="1166337.SAMN05192580_3820"/>
<feature type="domain" description="Flagellin N-terminal" evidence="4">
    <location>
        <begin position="4"/>
        <end position="140"/>
    </location>
</feature>
<dbReference type="Gene3D" id="1.20.1330.10">
    <property type="entry name" value="f41 fragment of flagellin, N-terminal domain"/>
    <property type="match status" value="1"/>
</dbReference>
<dbReference type="PANTHER" id="PTHR42792">
    <property type="entry name" value="FLAGELLIN"/>
    <property type="match status" value="1"/>
</dbReference>
<comment type="similarity">
    <text evidence="1 3">Belongs to the bacterial flagellin family.</text>
</comment>
<dbReference type="GO" id="GO:0005576">
    <property type="term" value="C:extracellular region"/>
    <property type="evidence" value="ECO:0007669"/>
    <property type="project" value="UniProtKB-SubCell"/>
</dbReference>
<keyword evidence="3" id="KW-0964">Secreted</keyword>
<dbReference type="InterPro" id="IPR042187">
    <property type="entry name" value="Flagellin_C_sub2"/>
</dbReference>
<dbReference type="InterPro" id="IPR001029">
    <property type="entry name" value="Flagellin_N"/>
</dbReference>
<evidence type="ECO:0000259" key="4">
    <source>
        <dbReference type="Pfam" id="PF00669"/>
    </source>
</evidence>
<keyword evidence="6" id="KW-0966">Cell projection</keyword>
<dbReference type="Gene3D" id="6.10.10.10">
    <property type="entry name" value="Flagellar export chaperone, C-terminal domain"/>
    <property type="match status" value="1"/>
</dbReference>
<keyword evidence="6" id="KW-0282">Flagellum</keyword>
<dbReference type="SUPFAM" id="SSF64518">
    <property type="entry name" value="Phase 1 flagellin"/>
    <property type="match status" value="1"/>
</dbReference>
<evidence type="ECO:0000259" key="5">
    <source>
        <dbReference type="Pfam" id="PF00700"/>
    </source>
</evidence>
<dbReference type="Gene3D" id="3.30.70.2120">
    <property type="match status" value="1"/>
</dbReference>
<keyword evidence="6" id="KW-0969">Cilium</keyword>
<comment type="subcellular location">
    <subcellularLocation>
        <location evidence="3">Secreted</location>
    </subcellularLocation>
    <subcellularLocation>
        <location evidence="3">Bacterial flagellum</location>
    </subcellularLocation>
</comment>
<sequence>MTVINSNISAMRANNNSRIAAQGLQSAMERLSSGKRINSAKDDAAGLAISSSMNSQIRGMNQGIRNANDGIALAQTAEGALSEVTNMLQRVRELTIQSKSGTYSADDRSNIQAEVTALTSQINDVLDKTAFNGVKLFDKTGSSANDKTIAIQTGSASSDNVSIKLKSFDGTKINATGLNVQGSATTQAAYEATKTAAAGAQATNDANVKALAEAQATLAQKTAAGTNVTADADAVTAAQAAIDGKGTKTSNDPADANYKGSKLALSEKIAAQTSAEAAVNTSAATNNSTTLDNIDAALKAVNTVRADLGASQSRLESVVNSQTNNVTNMTDAKSRIEDADFSVESTNLAKSQILSQAATAMLAQANQSQQGVLSLLR</sequence>
<dbReference type="GO" id="GO:0005198">
    <property type="term" value="F:structural molecule activity"/>
    <property type="evidence" value="ECO:0007669"/>
    <property type="project" value="UniProtKB-UniRule"/>
</dbReference>
<dbReference type="EMBL" id="FOZG01000003">
    <property type="protein sequence ID" value="SFS12874.1"/>
    <property type="molecule type" value="Genomic_DNA"/>
</dbReference>
<dbReference type="InterPro" id="IPR001492">
    <property type="entry name" value="Flagellin"/>
</dbReference>
<comment type="function">
    <text evidence="3">Flagellin is the subunit protein which polymerizes to form the filaments of bacterial flagella.</text>
</comment>